<dbReference type="EMBL" id="BK032511">
    <property type="protein sequence ID" value="DAF44752.1"/>
    <property type="molecule type" value="Genomic_DNA"/>
</dbReference>
<accession>A0A8S5S1H3</accession>
<protein>
    <submittedName>
        <fullName evidence="1">Uncharacterized protein</fullName>
    </submittedName>
</protein>
<sequence length="91" mass="10742">MITAKNANERTFKSEKAKELLSRKHYLEVLQKIEDKIIETTESGYFCIDLKTDFMYPFRDKIIDELIYNGYEVVLKPATGILSEYILISWK</sequence>
<proteinExistence type="predicted"/>
<organism evidence="1">
    <name type="scientific">Podoviridae sp. ct8Lf7</name>
    <dbReference type="NCBI Taxonomy" id="2827723"/>
    <lineage>
        <taxon>Viruses</taxon>
        <taxon>Duplodnaviria</taxon>
        <taxon>Heunggongvirae</taxon>
        <taxon>Uroviricota</taxon>
        <taxon>Caudoviricetes</taxon>
    </lineage>
</organism>
<reference evidence="1" key="1">
    <citation type="journal article" date="2021" name="Proc. Natl. Acad. Sci. U.S.A.">
        <title>A Catalog of Tens of Thousands of Viruses from Human Metagenomes Reveals Hidden Associations with Chronic Diseases.</title>
        <authorList>
            <person name="Tisza M.J."/>
            <person name="Buck C.B."/>
        </authorList>
    </citation>
    <scope>NUCLEOTIDE SEQUENCE</scope>
    <source>
        <strain evidence="1">Ct8Lf7</strain>
    </source>
</reference>
<name>A0A8S5S1H3_9CAUD</name>
<evidence type="ECO:0000313" key="1">
    <source>
        <dbReference type="EMBL" id="DAF44752.1"/>
    </source>
</evidence>